<dbReference type="Pfam" id="PF21278">
    <property type="entry name" value="YlmH_1st"/>
    <property type="match status" value="1"/>
</dbReference>
<dbReference type="PANTHER" id="PTHR13633">
    <property type="entry name" value="MITOCHONDRIAL TRANSCRIPTION RESCUE FACTOR 1"/>
    <property type="match status" value="1"/>
</dbReference>
<gene>
    <name evidence="3" type="ORF">DFR57_106186</name>
</gene>
<dbReference type="Proteomes" id="UP000252585">
    <property type="component" value="Unassembled WGS sequence"/>
</dbReference>
<dbReference type="PROSITE" id="PS50889">
    <property type="entry name" value="S4"/>
    <property type="match status" value="1"/>
</dbReference>
<dbReference type="CDD" id="cd00165">
    <property type="entry name" value="S4"/>
    <property type="match status" value="1"/>
</dbReference>
<dbReference type="EMBL" id="QPJJ01000006">
    <property type="protein sequence ID" value="RCW70786.1"/>
    <property type="molecule type" value="Genomic_DNA"/>
</dbReference>
<reference evidence="3 4" key="1">
    <citation type="submission" date="2018-07" db="EMBL/GenBank/DDBJ databases">
        <title>Genomic Encyclopedia of Type Strains, Phase IV (KMG-IV): sequencing the most valuable type-strain genomes for metagenomic binning, comparative biology and taxonomic classification.</title>
        <authorList>
            <person name="Goeker M."/>
        </authorList>
    </citation>
    <scope>NUCLEOTIDE SEQUENCE [LARGE SCALE GENOMIC DNA]</scope>
    <source>
        <strain evidence="3 4">DSM 27696</strain>
    </source>
</reference>
<comment type="caution">
    <text evidence="3">The sequence shown here is derived from an EMBL/GenBank/DDBJ whole genome shotgun (WGS) entry which is preliminary data.</text>
</comment>
<keyword evidence="1" id="KW-0694">RNA-binding</keyword>
<dbReference type="Gene3D" id="3.30.1370.160">
    <property type="match status" value="1"/>
</dbReference>
<dbReference type="InterPro" id="IPR036986">
    <property type="entry name" value="S4_RNA-bd_sf"/>
</dbReference>
<feature type="domain" description="RNA-binding S4" evidence="2">
    <location>
        <begin position="181"/>
        <end position="243"/>
    </location>
</feature>
<dbReference type="SUPFAM" id="SSF55174">
    <property type="entry name" value="Alpha-L RNA-binding motif"/>
    <property type="match status" value="1"/>
</dbReference>
<dbReference type="InterPro" id="IPR012677">
    <property type="entry name" value="Nucleotide-bd_a/b_plait_sf"/>
</dbReference>
<evidence type="ECO:0000259" key="2">
    <source>
        <dbReference type="SMART" id="SM00363"/>
    </source>
</evidence>
<accession>A0A368XUE8</accession>
<dbReference type="RefSeq" id="WP_114352778.1">
    <property type="nucleotide sequence ID" value="NZ_QPJJ01000006.1"/>
</dbReference>
<evidence type="ECO:0000256" key="1">
    <source>
        <dbReference type="PROSITE-ProRule" id="PRU00182"/>
    </source>
</evidence>
<dbReference type="Gene3D" id="3.30.70.330">
    <property type="match status" value="1"/>
</dbReference>
<dbReference type="Pfam" id="PF01479">
    <property type="entry name" value="S4"/>
    <property type="match status" value="1"/>
</dbReference>
<dbReference type="Gene3D" id="3.10.290.10">
    <property type="entry name" value="RNA-binding S4 domain"/>
    <property type="match status" value="1"/>
</dbReference>
<dbReference type="Pfam" id="PF17774">
    <property type="entry name" value="YlmH_RBD"/>
    <property type="match status" value="1"/>
</dbReference>
<keyword evidence="4" id="KW-1185">Reference proteome</keyword>
<sequence>MDLYQHFRREEYPFIEQVLSWKELVSERFTPKVTDFINPREQRIFQTIIGNDENLKLLFYGGWENAERKKAILAPTYEPITEEVFELELLQANYPSKFVNVEHPDVLGAFLGSGIERKKIGDIVISENHIQIAVSSDITPYLKMNVTGIKKASVNFEAISIQNKIEIEQEWEPFYKTCSSKRLDVVLKEMHALSRQKAADYINKGLVKVNYQTINNTSFLLEEEDMVSVRGFGRVRIKEVLGTTKKGKIRLTFEKLK</sequence>
<dbReference type="InterPro" id="IPR002942">
    <property type="entry name" value="S4_RNA-bd"/>
</dbReference>
<dbReference type="PANTHER" id="PTHR13633:SF3">
    <property type="entry name" value="MITOCHONDRIAL TRANSCRIPTION RESCUE FACTOR 1"/>
    <property type="match status" value="1"/>
</dbReference>
<dbReference type="SMART" id="SM00363">
    <property type="entry name" value="S4"/>
    <property type="match status" value="1"/>
</dbReference>
<name>A0A368XUE8_9BACI</name>
<proteinExistence type="predicted"/>
<dbReference type="InterPro" id="IPR048443">
    <property type="entry name" value="RqcP2_N"/>
</dbReference>
<evidence type="ECO:0000313" key="3">
    <source>
        <dbReference type="EMBL" id="RCW70786.1"/>
    </source>
</evidence>
<evidence type="ECO:0000313" key="4">
    <source>
        <dbReference type="Proteomes" id="UP000252585"/>
    </source>
</evidence>
<organism evidence="3 4">
    <name type="scientific">Saliterribacillus persicus</name>
    <dbReference type="NCBI Taxonomy" id="930114"/>
    <lineage>
        <taxon>Bacteria</taxon>
        <taxon>Bacillati</taxon>
        <taxon>Bacillota</taxon>
        <taxon>Bacilli</taxon>
        <taxon>Bacillales</taxon>
        <taxon>Bacillaceae</taxon>
        <taxon>Saliterribacillus</taxon>
    </lineage>
</organism>
<dbReference type="GO" id="GO:0003723">
    <property type="term" value="F:RNA binding"/>
    <property type="evidence" value="ECO:0007669"/>
    <property type="project" value="UniProtKB-KW"/>
</dbReference>
<dbReference type="AlphaFoldDB" id="A0A368XUE8"/>
<protein>
    <submittedName>
        <fullName evidence="3">RNA-binding protein YlmH</fullName>
    </submittedName>
</protein>
<dbReference type="OrthoDB" id="9812787at2"/>
<dbReference type="InterPro" id="IPR040591">
    <property type="entry name" value="RqcP2_RBD"/>
</dbReference>